<proteinExistence type="predicted"/>
<comment type="caution">
    <text evidence="1">The sequence shown here is derived from an EMBL/GenBank/DDBJ whole genome shotgun (WGS) entry which is preliminary data.</text>
</comment>
<dbReference type="EMBL" id="BARW01024300">
    <property type="protein sequence ID" value="GAI90336.1"/>
    <property type="molecule type" value="Genomic_DNA"/>
</dbReference>
<reference evidence="1" key="1">
    <citation type="journal article" date="2014" name="Front. Microbiol.">
        <title>High frequency of phylogenetically diverse reductive dehalogenase-homologous genes in deep subseafloor sedimentary metagenomes.</title>
        <authorList>
            <person name="Kawai M."/>
            <person name="Futagami T."/>
            <person name="Toyoda A."/>
            <person name="Takaki Y."/>
            <person name="Nishi S."/>
            <person name="Hori S."/>
            <person name="Arai W."/>
            <person name="Tsubouchi T."/>
            <person name="Morono Y."/>
            <person name="Uchiyama I."/>
            <person name="Ito T."/>
            <person name="Fujiyama A."/>
            <person name="Inagaki F."/>
            <person name="Takami H."/>
        </authorList>
    </citation>
    <scope>NUCLEOTIDE SEQUENCE</scope>
    <source>
        <strain evidence="1">Expedition CK06-06</strain>
    </source>
</reference>
<accession>X1TG41</accession>
<evidence type="ECO:0000313" key="1">
    <source>
        <dbReference type="EMBL" id="GAI90336.1"/>
    </source>
</evidence>
<protein>
    <submittedName>
        <fullName evidence="1">Uncharacterized protein</fullName>
    </submittedName>
</protein>
<gene>
    <name evidence="1" type="ORF">S12H4_40093</name>
</gene>
<name>X1TG41_9ZZZZ</name>
<feature type="non-terminal residue" evidence="1">
    <location>
        <position position="1"/>
    </location>
</feature>
<organism evidence="1">
    <name type="scientific">marine sediment metagenome</name>
    <dbReference type="NCBI Taxonomy" id="412755"/>
    <lineage>
        <taxon>unclassified sequences</taxon>
        <taxon>metagenomes</taxon>
        <taxon>ecological metagenomes</taxon>
    </lineage>
</organism>
<sequence>YFKIDGTGNFLINNTGKDLYIIASEVLTAAVANVVAHRYHLTHENDWSTHLTDNVRDQTGAYTPGTPERKSWVFPKGKMLSCEIDNGNNAQVEHYVFWLADSPGEQLLFNPDMPLPAGYEWRKFTGAKTVTAAIFTDVALTAVDFFPDDDALYHIGGAYGEAATGEVARVRHKSGGTQDIRSGFGVGDIAAPSVVQPVYGDFGNFKGETYPIIMHISVAADTAEVYWFLIKKVSGGS</sequence>
<dbReference type="AlphaFoldDB" id="X1TG41"/>